<sequence length="282" mass="30946">MTTELPLTMPLLPTTESVPVVTTTEIPTTVPVTNTPVPVTNTPVPVTNTPVPVTTTSVPQATTPNPVTVATDNNINLISLMQTTAFTTTTTRTPVPYVIFGIYPNGTVFRKLPNSSVKVQVHENEIARRNPYFPPTANDPSLAQSSSRNAPQAPSFDDASRNEIPQGNSQQPTPSAPVPTPAPGFQLGNMIAGALLHQHQHQLLPLALQLHQLLLQVLQLHQLLPLVLQLHQHLPLVLQLHQHLLLALQLHQLLLLLLAPQLHQHLHQQQHHLRLRKKLSDS</sequence>
<organism evidence="2 3">
    <name type="scientific">Diploptera punctata</name>
    <name type="common">Pacific beetle cockroach</name>
    <dbReference type="NCBI Taxonomy" id="6984"/>
    <lineage>
        <taxon>Eukaryota</taxon>
        <taxon>Metazoa</taxon>
        <taxon>Ecdysozoa</taxon>
        <taxon>Arthropoda</taxon>
        <taxon>Hexapoda</taxon>
        <taxon>Insecta</taxon>
        <taxon>Pterygota</taxon>
        <taxon>Neoptera</taxon>
        <taxon>Polyneoptera</taxon>
        <taxon>Dictyoptera</taxon>
        <taxon>Blattodea</taxon>
        <taxon>Blaberoidea</taxon>
        <taxon>Blaberidae</taxon>
        <taxon>Diplopterinae</taxon>
        <taxon>Diploptera</taxon>
    </lineage>
</organism>
<evidence type="ECO:0000313" key="3">
    <source>
        <dbReference type="Proteomes" id="UP001233999"/>
    </source>
</evidence>
<name>A0AAD8E883_DIPPU</name>
<feature type="non-terminal residue" evidence="2">
    <location>
        <position position="282"/>
    </location>
</feature>
<accession>A0AAD8E883</accession>
<reference evidence="2" key="2">
    <citation type="submission" date="2023-05" db="EMBL/GenBank/DDBJ databases">
        <authorList>
            <person name="Fouks B."/>
        </authorList>
    </citation>
    <scope>NUCLEOTIDE SEQUENCE</scope>
    <source>
        <strain evidence="2">Stay&amp;Tobe</strain>
        <tissue evidence="2">Testes</tissue>
    </source>
</reference>
<dbReference type="EMBL" id="JASPKZ010008287">
    <property type="protein sequence ID" value="KAJ9580526.1"/>
    <property type="molecule type" value="Genomic_DNA"/>
</dbReference>
<proteinExistence type="predicted"/>
<comment type="caution">
    <text evidence="2">The sequence shown here is derived from an EMBL/GenBank/DDBJ whole genome shotgun (WGS) entry which is preliminary data.</text>
</comment>
<protein>
    <submittedName>
        <fullName evidence="2">Uncharacterized protein</fullName>
    </submittedName>
</protein>
<gene>
    <name evidence="2" type="ORF">L9F63_024292</name>
</gene>
<dbReference type="Proteomes" id="UP001233999">
    <property type="component" value="Unassembled WGS sequence"/>
</dbReference>
<reference evidence="2" key="1">
    <citation type="journal article" date="2023" name="IScience">
        <title>Live-bearing cockroach genome reveals convergent evolutionary mechanisms linked to viviparity in insects and beyond.</title>
        <authorList>
            <person name="Fouks B."/>
            <person name="Harrison M.C."/>
            <person name="Mikhailova A.A."/>
            <person name="Marchal E."/>
            <person name="English S."/>
            <person name="Carruthers M."/>
            <person name="Jennings E.C."/>
            <person name="Chiamaka E.L."/>
            <person name="Frigard R.A."/>
            <person name="Pippel M."/>
            <person name="Attardo G.M."/>
            <person name="Benoit J.B."/>
            <person name="Bornberg-Bauer E."/>
            <person name="Tobe S.S."/>
        </authorList>
    </citation>
    <scope>NUCLEOTIDE SEQUENCE</scope>
    <source>
        <strain evidence="2">Stay&amp;Tobe</strain>
    </source>
</reference>
<evidence type="ECO:0000313" key="2">
    <source>
        <dbReference type="EMBL" id="KAJ9580526.1"/>
    </source>
</evidence>
<evidence type="ECO:0000256" key="1">
    <source>
        <dbReference type="SAM" id="MobiDB-lite"/>
    </source>
</evidence>
<feature type="region of interest" description="Disordered" evidence="1">
    <location>
        <begin position="41"/>
        <end position="63"/>
    </location>
</feature>
<dbReference type="AlphaFoldDB" id="A0AAD8E883"/>
<feature type="compositionally biased region" description="Polar residues" evidence="1">
    <location>
        <begin position="138"/>
        <end position="152"/>
    </location>
</feature>
<feature type="region of interest" description="Disordered" evidence="1">
    <location>
        <begin position="128"/>
        <end position="183"/>
    </location>
</feature>
<keyword evidence="3" id="KW-1185">Reference proteome</keyword>